<keyword evidence="4 5" id="KW-0472">Membrane</keyword>
<dbReference type="GO" id="GO:0005506">
    <property type="term" value="F:iron ion binding"/>
    <property type="evidence" value="ECO:0007669"/>
    <property type="project" value="InterPro"/>
</dbReference>
<feature type="transmembrane region" description="Helical" evidence="5">
    <location>
        <begin position="103"/>
        <end position="131"/>
    </location>
</feature>
<protein>
    <recommendedName>
        <fullName evidence="6">Fatty acid hydroxylase domain-containing protein</fullName>
    </recommendedName>
</protein>
<dbReference type="KEGG" id="ehx:EMIHUDRAFT_210457"/>
<name>A0A0D3J025_EMIH1</name>
<dbReference type="eggNOG" id="KOG0873">
    <property type="taxonomic scope" value="Eukaryota"/>
</dbReference>
<evidence type="ECO:0000256" key="1">
    <source>
        <dbReference type="ARBA" id="ARBA00004370"/>
    </source>
</evidence>
<evidence type="ECO:0000256" key="4">
    <source>
        <dbReference type="ARBA" id="ARBA00023136"/>
    </source>
</evidence>
<evidence type="ECO:0000256" key="2">
    <source>
        <dbReference type="ARBA" id="ARBA00022692"/>
    </source>
</evidence>
<keyword evidence="8" id="KW-1185">Reference proteome</keyword>
<dbReference type="GeneID" id="17263020"/>
<keyword evidence="2 5" id="KW-0812">Transmembrane</keyword>
<dbReference type="RefSeq" id="XP_005769289.1">
    <property type="nucleotide sequence ID" value="XM_005769232.1"/>
</dbReference>
<evidence type="ECO:0000259" key="6">
    <source>
        <dbReference type="Pfam" id="PF04116"/>
    </source>
</evidence>
<dbReference type="InterPro" id="IPR006694">
    <property type="entry name" value="Fatty_acid_hydroxylase"/>
</dbReference>
<sequence>MSGLKHWLSTWRPYDVANTLAAATVGATLYARQHEMLNDPFVDATNATLKPAITEAWSADPGEMAAAAFEFWLFVFAMGSSPVAWLITAGFQSVTPAMWAEFLPWVVVTFGSLFKGLSVIACAAFAGTYWIHGLLMLPLDLYATPDALEKLMVVKVQSKKRVDPSKLPKAVLNMMGNLVFVAFPIVTGLVYGSLNSDHFLRVDETLPSHKERCLCLASVIIGNEILFFYSHWALHTKTLYARIHKAPHRPAEQKHHEFTSPIALVAIYCHPIEFVLSDIVPLGAGLIVAHAHAFFALMWIVTAVIGTQVHHSGFRLPWHFNPDEQPDFHDFHHEKFKCNYGHLGILDAVHGTSKMWLDHCAKLQAEKKAKLQ</sequence>
<feature type="transmembrane region" description="Helical" evidence="5">
    <location>
        <begin position="282"/>
        <end position="305"/>
    </location>
</feature>
<dbReference type="GO" id="GO:0008610">
    <property type="term" value="P:lipid biosynthetic process"/>
    <property type="evidence" value="ECO:0007669"/>
    <property type="project" value="InterPro"/>
</dbReference>
<feature type="transmembrane region" description="Helical" evidence="5">
    <location>
        <begin position="71"/>
        <end position="91"/>
    </location>
</feature>
<dbReference type="GO" id="GO:0016491">
    <property type="term" value="F:oxidoreductase activity"/>
    <property type="evidence" value="ECO:0007669"/>
    <property type="project" value="InterPro"/>
</dbReference>
<accession>A0A0D3J025</accession>
<evidence type="ECO:0000313" key="8">
    <source>
        <dbReference type="Proteomes" id="UP000013827"/>
    </source>
</evidence>
<dbReference type="Pfam" id="PF04116">
    <property type="entry name" value="FA_hydroxylase"/>
    <property type="match status" value="1"/>
</dbReference>
<feature type="domain" description="Fatty acid hydroxylase" evidence="6">
    <location>
        <begin position="218"/>
        <end position="352"/>
    </location>
</feature>
<reference evidence="8" key="1">
    <citation type="journal article" date="2013" name="Nature">
        <title>Pan genome of the phytoplankton Emiliania underpins its global distribution.</title>
        <authorList>
            <person name="Read B.A."/>
            <person name="Kegel J."/>
            <person name="Klute M.J."/>
            <person name="Kuo A."/>
            <person name="Lefebvre S.C."/>
            <person name="Maumus F."/>
            <person name="Mayer C."/>
            <person name="Miller J."/>
            <person name="Monier A."/>
            <person name="Salamov A."/>
            <person name="Young J."/>
            <person name="Aguilar M."/>
            <person name="Claverie J.M."/>
            <person name="Frickenhaus S."/>
            <person name="Gonzalez K."/>
            <person name="Herman E.K."/>
            <person name="Lin Y.C."/>
            <person name="Napier J."/>
            <person name="Ogata H."/>
            <person name="Sarno A.F."/>
            <person name="Shmutz J."/>
            <person name="Schroeder D."/>
            <person name="de Vargas C."/>
            <person name="Verret F."/>
            <person name="von Dassow P."/>
            <person name="Valentin K."/>
            <person name="Van de Peer Y."/>
            <person name="Wheeler G."/>
            <person name="Dacks J.B."/>
            <person name="Delwiche C.F."/>
            <person name="Dyhrman S.T."/>
            <person name="Glockner G."/>
            <person name="John U."/>
            <person name="Richards T."/>
            <person name="Worden A.Z."/>
            <person name="Zhang X."/>
            <person name="Grigoriev I.V."/>
            <person name="Allen A.E."/>
            <person name="Bidle K."/>
            <person name="Borodovsky M."/>
            <person name="Bowler C."/>
            <person name="Brownlee C."/>
            <person name="Cock J.M."/>
            <person name="Elias M."/>
            <person name="Gladyshev V.N."/>
            <person name="Groth M."/>
            <person name="Guda C."/>
            <person name="Hadaegh A."/>
            <person name="Iglesias-Rodriguez M.D."/>
            <person name="Jenkins J."/>
            <person name="Jones B.M."/>
            <person name="Lawson T."/>
            <person name="Leese F."/>
            <person name="Lindquist E."/>
            <person name="Lobanov A."/>
            <person name="Lomsadze A."/>
            <person name="Malik S.B."/>
            <person name="Marsh M.E."/>
            <person name="Mackinder L."/>
            <person name="Mock T."/>
            <person name="Mueller-Roeber B."/>
            <person name="Pagarete A."/>
            <person name="Parker M."/>
            <person name="Probert I."/>
            <person name="Quesneville H."/>
            <person name="Raines C."/>
            <person name="Rensing S.A."/>
            <person name="Riano-Pachon D.M."/>
            <person name="Richier S."/>
            <person name="Rokitta S."/>
            <person name="Shiraiwa Y."/>
            <person name="Soanes D.M."/>
            <person name="van der Giezen M."/>
            <person name="Wahlund T.M."/>
            <person name="Williams B."/>
            <person name="Wilson W."/>
            <person name="Wolfe G."/>
            <person name="Wurch L.L."/>
        </authorList>
    </citation>
    <scope>NUCLEOTIDE SEQUENCE</scope>
</reference>
<proteinExistence type="predicted"/>
<dbReference type="InterPro" id="IPR050307">
    <property type="entry name" value="Sterol_Desaturase_Related"/>
</dbReference>
<evidence type="ECO:0000256" key="5">
    <source>
        <dbReference type="SAM" id="Phobius"/>
    </source>
</evidence>
<dbReference type="PANTHER" id="PTHR11863">
    <property type="entry name" value="STEROL DESATURASE"/>
    <property type="match status" value="1"/>
</dbReference>
<feature type="transmembrane region" description="Helical" evidence="5">
    <location>
        <begin position="213"/>
        <end position="232"/>
    </location>
</feature>
<dbReference type="AlphaFoldDB" id="A0A0D3J025"/>
<evidence type="ECO:0000313" key="7">
    <source>
        <dbReference type="EnsemblProtists" id="EOD16860"/>
    </source>
</evidence>
<dbReference type="GO" id="GO:0016020">
    <property type="term" value="C:membrane"/>
    <property type="evidence" value="ECO:0007669"/>
    <property type="project" value="UniProtKB-SubCell"/>
</dbReference>
<feature type="transmembrane region" description="Helical" evidence="5">
    <location>
        <begin position="170"/>
        <end position="192"/>
    </location>
</feature>
<dbReference type="EnsemblProtists" id="EOD16860">
    <property type="protein sequence ID" value="EOD16860"/>
    <property type="gene ID" value="EMIHUDRAFT_210457"/>
</dbReference>
<evidence type="ECO:0000256" key="3">
    <source>
        <dbReference type="ARBA" id="ARBA00022989"/>
    </source>
</evidence>
<dbReference type="STRING" id="2903.R1DQS0"/>
<organism evidence="7 8">
    <name type="scientific">Emiliania huxleyi (strain CCMP1516)</name>
    <dbReference type="NCBI Taxonomy" id="280463"/>
    <lineage>
        <taxon>Eukaryota</taxon>
        <taxon>Haptista</taxon>
        <taxon>Haptophyta</taxon>
        <taxon>Prymnesiophyceae</taxon>
        <taxon>Isochrysidales</taxon>
        <taxon>Noelaerhabdaceae</taxon>
        <taxon>Emiliania</taxon>
    </lineage>
</organism>
<reference evidence="7" key="2">
    <citation type="submission" date="2024-10" db="UniProtKB">
        <authorList>
            <consortium name="EnsemblProtists"/>
        </authorList>
    </citation>
    <scope>IDENTIFICATION</scope>
</reference>
<dbReference type="Proteomes" id="UP000013827">
    <property type="component" value="Unassembled WGS sequence"/>
</dbReference>
<keyword evidence="3 5" id="KW-1133">Transmembrane helix</keyword>
<dbReference type="PaxDb" id="2903-EOD16860"/>
<comment type="subcellular location">
    <subcellularLocation>
        <location evidence="1">Membrane</location>
    </subcellularLocation>
</comment>
<dbReference type="HOGENOM" id="CLU_063354_0_0_1"/>